<feature type="binding site" evidence="7">
    <location>
        <position position="53"/>
    </location>
    <ligand>
        <name>S-adenosyl-L-methionine</name>
        <dbReference type="ChEBI" id="CHEBI:59789"/>
    </ligand>
</feature>
<dbReference type="InterPro" id="IPR023397">
    <property type="entry name" value="SAM-dep_MeTrfase_MraW_recog"/>
</dbReference>
<gene>
    <name evidence="7 8" type="primary">rsmH</name>
    <name evidence="8" type="ORF">IAB16_03755</name>
</gene>
<keyword evidence="5 7" id="KW-0808">Transferase</keyword>
<evidence type="ECO:0000313" key="9">
    <source>
        <dbReference type="Proteomes" id="UP000727857"/>
    </source>
</evidence>
<feature type="binding site" evidence="7">
    <location>
        <position position="108"/>
    </location>
    <ligand>
        <name>S-adenosyl-L-methionine</name>
        <dbReference type="ChEBI" id="CHEBI:59789"/>
    </ligand>
</feature>
<dbReference type="AlphaFoldDB" id="A0A940DG18"/>
<dbReference type="InterPro" id="IPR002903">
    <property type="entry name" value="RsmH"/>
</dbReference>
<dbReference type="SUPFAM" id="SSF81799">
    <property type="entry name" value="Putative methyltransferase TM0872, insert domain"/>
    <property type="match status" value="1"/>
</dbReference>
<keyword evidence="3 7" id="KW-0698">rRNA processing</keyword>
<proteinExistence type="inferred from homology"/>
<keyword evidence="6 7" id="KW-0949">S-adenosyl-L-methionine</keyword>
<feature type="binding site" evidence="7">
    <location>
        <position position="101"/>
    </location>
    <ligand>
        <name>S-adenosyl-L-methionine</name>
        <dbReference type="ChEBI" id="CHEBI:59789"/>
    </ligand>
</feature>
<reference evidence="8" key="2">
    <citation type="journal article" date="2021" name="PeerJ">
        <title>Extensive microbial diversity within the chicken gut microbiome revealed by metagenomics and culture.</title>
        <authorList>
            <person name="Gilroy R."/>
            <person name="Ravi A."/>
            <person name="Getino M."/>
            <person name="Pursley I."/>
            <person name="Horton D.L."/>
            <person name="Alikhan N.F."/>
            <person name="Baker D."/>
            <person name="Gharbi K."/>
            <person name="Hall N."/>
            <person name="Watson M."/>
            <person name="Adriaenssens E.M."/>
            <person name="Foster-Nyarko E."/>
            <person name="Jarju S."/>
            <person name="Secka A."/>
            <person name="Antonio M."/>
            <person name="Oren A."/>
            <person name="Chaudhuri R.R."/>
            <person name="La Ragione R."/>
            <person name="Hildebrand F."/>
            <person name="Pallen M.J."/>
        </authorList>
    </citation>
    <scope>NUCLEOTIDE SEQUENCE</scope>
    <source>
        <strain evidence="8">517</strain>
    </source>
</reference>
<dbReference type="InterPro" id="IPR029063">
    <property type="entry name" value="SAM-dependent_MTases_sf"/>
</dbReference>
<comment type="caution">
    <text evidence="8">The sequence shown here is derived from an EMBL/GenBank/DDBJ whole genome shotgun (WGS) entry which is preliminary data.</text>
</comment>
<evidence type="ECO:0000256" key="1">
    <source>
        <dbReference type="ARBA" id="ARBA00010396"/>
    </source>
</evidence>
<dbReference type="PIRSF" id="PIRSF004486">
    <property type="entry name" value="MraW"/>
    <property type="match status" value="1"/>
</dbReference>
<dbReference type="PANTHER" id="PTHR11265:SF0">
    <property type="entry name" value="12S RRNA N4-METHYLCYTIDINE METHYLTRANSFERASE"/>
    <property type="match status" value="1"/>
</dbReference>
<dbReference type="NCBIfam" id="TIGR00006">
    <property type="entry name" value="16S rRNA (cytosine(1402)-N(4))-methyltransferase RsmH"/>
    <property type="match status" value="1"/>
</dbReference>
<dbReference type="EC" id="2.1.1.199" evidence="7"/>
<comment type="catalytic activity">
    <reaction evidence="7">
        <text>cytidine(1402) in 16S rRNA + S-adenosyl-L-methionine = N(4)-methylcytidine(1402) in 16S rRNA + S-adenosyl-L-homocysteine + H(+)</text>
        <dbReference type="Rhea" id="RHEA:42928"/>
        <dbReference type="Rhea" id="RHEA-COMP:10286"/>
        <dbReference type="Rhea" id="RHEA-COMP:10287"/>
        <dbReference type="ChEBI" id="CHEBI:15378"/>
        <dbReference type="ChEBI" id="CHEBI:57856"/>
        <dbReference type="ChEBI" id="CHEBI:59789"/>
        <dbReference type="ChEBI" id="CHEBI:74506"/>
        <dbReference type="ChEBI" id="CHEBI:82748"/>
        <dbReference type="EC" id="2.1.1.199"/>
    </reaction>
</comment>
<feature type="binding site" evidence="7">
    <location>
        <begin position="33"/>
        <end position="35"/>
    </location>
    <ligand>
        <name>S-adenosyl-L-methionine</name>
        <dbReference type="ChEBI" id="CHEBI:59789"/>
    </ligand>
</feature>
<dbReference type="HAMAP" id="MF_01007">
    <property type="entry name" value="16SrRNA_methyltr_H"/>
    <property type="match status" value="1"/>
</dbReference>
<keyword evidence="2 7" id="KW-0963">Cytoplasm</keyword>
<evidence type="ECO:0000256" key="6">
    <source>
        <dbReference type="ARBA" id="ARBA00022691"/>
    </source>
</evidence>
<comment type="function">
    <text evidence="7">Specifically methylates the N4 position of cytidine in position 1402 (C1402) of 16S rRNA.</text>
</comment>
<dbReference type="GO" id="GO:0070475">
    <property type="term" value="P:rRNA base methylation"/>
    <property type="evidence" value="ECO:0007669"/>
    <property type="project" value="UniProtKB-UniRule"/>
</dbReference>
<dbReference type="Pfam" id="PF01795">
    <property type="entry name" value="Methyltransf_5"/>
    <property type="match status" value="1"/>
</dbReference>
<dbReference type="GO" id="GO:0005737">
    <property type="term" value="C:cytoplasm"/>
    <property type="evidence" value="ECO:0007669"/>
    <property type="project" value="UniProtKB-SubCell"/>
</dbReference>
<sequence>MEFRHIPVMYREVLEGLDVKADGIYVDCTLGGAGHSLGILKKLNAGGKLIANDLDEEALENGRKVLKEYADKVTFVHGDYKDLPARLDELGIGEIDGVLIDLGVSSPQIDNAERGFSYIKNAPLDMRMDRTQALDAKAVVNGYPREELVRVIREYGEDKLAAKIAAAIVREREREPIETTERLASIVEKCYPAAYRYKFGHPAKRVFQAIRIEVNGELDGLYEFIEAITLRLRKGGRIAVITFHSLEDRIVKNVFKELEKDCICDKRLPVCVCGKRQEIKILTPKPVTAGEEELKENRRAESAKLRIAERV</sequence>
<dbReference type="PANTHER" id="PTHR11265">
    <property type="entry name" value="S-ADENOSYL-METHYLTRANSFERASE MRAW"/>
    <property type="match status" value="1"/>
</dbReference>
<comment type="subcellular location">
    <subcellularLocation>
        <location evidence="7">Cytoplasm</location>
    </subcellularLocation>
</comment>
<dbReference type="Proteomes" id="UP000727857">
    <property type="component" value="Unassembled WGS sequence"/>
</dbReference>
<dbReference type="SUPFAM" id="SSF53335">
    <property type="entry name" value="S-adenosyl-L-methionine-dependent methyltransferases"/>
    <property type="match status" value="1"/>
</dbReference>
<evidence type="ECO:0000313" key="8">
    <source>
        <dbReference type="EMBL" id="MBO8424110.1"/>
    </source>
</evidence>
<evidence type="ECO:0000256" key="3">
    <source>
        <dbReference type="ARBA" id="ARBA00022552"/>
    </source>
</evidence>
<dbReference type="Gene3D" id="3.40.50.150">
    <property type="entry name" value="Vaccinia Virus protein VP39"/>
    <property type="match status" value="1"/>
</dbReference>
<dbReference type="EMBL" id="JADINF010000093">
    <property type="protein sequence ID" value="MBO8424110.1"/>
    <property type="molecule type" value="Genomic_DNA"/>
</dbReference>
<evidence type="ECO:0000256" key="4">
    <source>
        <dbReference type="ARBA" id="ARBA00022603"/>
    </source>
</evidence>
<keyword evidence="4 7" id="KW-0489">Methyltransferase</keyword>
<accession>A0A940DG18</accession>
<evidence type="ECO:0000256" key="5">
    <source>
        <dbReference type="ARBA" id="ARBA00022679"/>
    </source>
</evidence>
<dbReference type="GO" id="GO:0071424">
    <property type="term" value="F:rRNA (cytosine-N4-)-methyltransferase activity"/>
    <property type="evidence" value="ECO:0007669"/>
    <property type="project" value="UniProtKB-UniRule"/>
</dbReference>
<reference evidence="8" key="1">
    <citation type="submission" date="2020-10" db="EMBL/GenBank/DDBJ databases">
        <authorList>
            <person name="Gilroy R."/>
        </authorList>
    </citation>
    <scope>NUCLEOTIDE SEQUENCE</scope>
    <source>
        <strain evidence="8">517</strain>
    </source>
</reference>
<organism evidence="8 9">
    <name type="scientific">Candidatus Stercoripulliclostridium pullicola</name>
    <dbReference type="NCBI Taxonomy" id="2840953"/>
    <lineage>
        <taxon>Bacteria</taxon>
        <taxon>Bacillati</taxon>
        <taxon>Bacillota</taxon>
        <taxon>Clostridia</taxon>
        <taxon>Eubacteriales</taxon>
        <taxon>Candidatus Stercoripulliclostridium</taxon>
    </lineage>
</organism>
<comment type="similarity">
    <text evidence="1 7">Belongs to the methyltransferase superfamily. RsmH family.</text>
</comment>
<evidence type="ECO:0000256" key="7">
    <source>
        <dbReference type="HAMAP-Rule" id="MF_01007"/>
    </source>
</evidence>
<evidence type="ECO:0000256" key="2">
    <source>
        <dbReference type="ARBA" id="ARBA00022490"/>
    </source>
</evidence>
<feature type="binding site" evidence="7">
    <location>
        <position position="80"/>
    </location>
    <ligand>
        <name>S-adenosyl-L-methionine</name>
        <dbReference type="ChEBI" id="CHEBI:59789"/>
    </ligand>
</feature>
<protein>
    <recommendedName>
        <fullName evidence="7">Ribosomal RNA small subunit methyltransferase H</fullName>
        <ecNumber evidence="7">2.1.1.199</ecNumber>
    </recommendedName>
    <alternativeName>
        <fullName evidence="7">16S rRNA m(4)C1402 methyltransferase</fullName>
    </alternativeName>
    <alternativeName>
        <fullName evidence="7">rRNA (cytosine-N(4)-)-methyltransferase RsmH</fullName>
    </alternativeName>
</protein>
<dbReference type="Gene3D" id="1.10.150.170">
    <property type="entry name" value="Putative methyltransferase TM0872, insert domain"/>
    <property type="match status" value="1"/>
</dbReference>
<name>A0A940DG18_9FIRM</name>
<dbReference type="FunFam" id="1.10.150.170:FF:000001">
    <property type="entry name" value="Ribosomal RNA small subunit methyltransferase H"/>
    <property type="match status" value="1"/>
</dbReference>